<proteinExistence type="predicted"/>
<dbReference type="GO" id="GO:0016020">
    <property type="term" value="C:membrane"/>
    <property type="evidence" value="ECO:0007669"/>
    <property type="project" value="UniProtKB-SubCell"/>
</dbReference>
<keyword evidence="8" id="KW-1185">Reference proteome</keyword>
<evidence type="ECO:0000259" key="6">
    <source>
        <dbReference type="Pfam" id="PF01490"/>
    </source>
</evidence>
<dbReference type="PANTHER" id="PTHR22950">
    <property type="entry name" value="AMINO ACID TRANSPORTER"/>
    <property type="match status" value="1"/>
</dbReference>
<feature type="transmembrane region" description="Helical" evidence="5">
    <location>
        <begin position="272"/>
        <end position="293"/>
    </location>
</feature>
<evidence type="ECO:0000256" key="4">
    <source>
        <dbReference type="ARBA" id="ARBA00023136"/>
    </source>
</evidence>
<evidence type="ECO:0000313" key="7">
    <source>
        <dbReference type="EMBL" id="GET92088.1"/>
    </source>
</evidence>
<comment type="caution">
    <text evidence="7">The sequence shown here is derived from an EMBL/GenBank/DDBJ whole genome shotgun (WGS) entry which is preliminary data.</text>
</comment>
<gene>
    <name evidence="7" type="ORF">LtaPh_3400300</name>
</gene>
<dbReference type="AlphaFoldDB" id="A0A640KRS4"/>
<sequence>MPHVSILGAALSISVTTIGAGVLAIPAAFESDGIVLVALTLLVVGVFTVISIDFLILCINKLGANSYEEISDELLGRFFKELIRWMLIVYNIGTAVGYIVVIGEIFTPMLPVIRLYVPWLSSPSHIMIASWTLVMLPFSCFPKVSHLYVTSFLAVAATFFISGIIVYRYFIPLSSSPVTRNSEEGIKYFRLSSGSLLALPVVMFAFDCQSLVFQVWTDLAYPSRASMAKVATISVSVTTLVYGTVGFFGYRANTPYVHGNILTNYNPMHDRLFAIGETFYSITVSVAYVLILIPCRDAIFQMWYGFSHTHESLEIPHHSNLLVSILLSFFCLCLALLAPGFLYIVALMGAFCSSTLCFTYPALFRQRLHILGLAPYTGYERPAVWAMYFLGFVGAMIGFFTLVGI</sequence>
<feature type="domain" description="Amino acid transporter transmembrane" evidence="6">
    <location>
        <begin position="5"/>
        <end position="399"/>
    </location>
</feature>
<dbReference type="GO" id="GO:0005737">
    <property type="term" value="C:cytoplasm"/>
    <property type="evidence" value="ECO:0007669"/>
    <property type="project" value="TreeGrafter"/>
</dbReference>
<reference evidence="7" key="1">
    <citation type="submission" date="2019-11" db="EMBL/GenBank/DDBJ databases">
        <title>Leishmania tarentolae CDS.</title>
        <authorList>
            <person name="Goto Y."/>
            <person name="Yamagishi J."/>
        </authorList>
    </citation>
    <scope>NUCLEOTIDE SEQUENCE [LARGE SCALE GENOMIC DNA]</scope>
    <source>
        <strain evidence="7">Parrot Tar II</strain>
    </source>
</reference>
<feature type="transmembrane region" description="Helical" evidence="5">
    <location>
        <begin position="191"/>
        <end position="216"/>
    </location>
</feature>
<dbReference type="EMBL" id="BLBS01000054">
    <property type="protein sequence ID" value="GET92088.1"/>
    <property type="molecule type" value="Genomic_DNA"/>
</dbReference>
<comment type="subcellular location">
    <subcellularLocation>
        <location evidence="1">Membrane</location>
        <topology evidence="1">Multi-pass membrane protein</topology>
    </subcellularLocation>
</comment>
<dbReference type="Pfam" id="PF01490">
    <property type="entry name" value="Aa_trans"/>
    <property type="match status" value="1"/>
</dbReference>
<evidence type="ECO:0000256" key="5">
    <source>
        <dbReference type="SAM" id="Phobius"/>
    </source>
</evidence>
<feature type="transmembrane region" description="Helical" evidence="5">
    <location>
        <begin position="34"/>
        <end position="59"/>
    </location>
</feature>
<dbReference type="VEuPathDB" id="TriTrypDB:LtaPh_3400300"/>
<keyword evidence="2 5" id="KW-0812">Transmembrane</keyword>
<feature type="transmembrane region" description="Helical" evidence="5">
    <location>
        <begin position="228"/>
        <end position="252"/>
    </location>
</feature>
<dbReference type="InterPro" id="IPR013057">
    <property type="entry name" value="AA_transpt_TM"/>
</dbReference>
<feature type="transmembrane region" description="Helical" evidence="5">
    <location>
        <begin position="344"/>
        <end position="363"/>
    </location>
</feature>
<dbReference type="PANTHER" id="PTHR22950:SF649">
    <property type="entry name" value="ACID TRANSPORTER, PUTATIVE-RELATED"/>
    <property type="match status" value="1"/>
</dbReference>
<dbReference type="GO" id="GO:0015179">
    <property type="term" value="F:L-amino acid transmembrane transporter activity"/>
    <property type="evidence" value="ECO:0007669"/>
    <property type="project" value="TreeGrafter"/>
</dbReference>
<evidence type="ECO:0000256" key="2">
    <source>
        <dbReference type="ARBA" id="ARBA00022692"/>
    </source>
</evidence>
<evidence type="ECO:0000256" key="1">
    <source>
        <dbReference type="ARBA" id="ARBA00004141"/>
    </source>
</evidence>
<feature type="transmembrane region" description="Helical" evidence="5">
    <location>
        <begin position="87"/>
        <end position="110"/>
    </location>
</feature>
<evidence type="ECO:0000256" key="3">
    <source>
        <dbReference type="ARBA" id="ARBA00022989"/>
    </source>
</evidence>
<dbReference type="Proteomes" id="UP000419144">
    <property type="component" value="Unassembled WGS sequence"/>
</dbReference>
<accession>A0A640KRS4</accession>
<feature type="transmembrane region" description="Helical" evidence="5">
    <location>
        <begin position="148"/>
        <end position="171"/>
    </location>
</feature>
<feature type="transmembrane region" description="Helical" evidence="5">
    <location>
        <begin position="321"/>
        <end position="338"/>
    </location>
</feature>
<protein>
    <submittedName>
        <fullName evidence="7">Amino acid permease, putative</fullName>
    </submittedName>
</protein>
<feature type="transmembrane region" description="Helical" evidence="5">
    <location>
        <begin position="383"/>
        <end position="403"/>
    </location>
</feature>
<evidence type="ECO:0000313" key="8">
    <source>
        <dbReference type="Proteomes" id="UP000419144"/>
    </source>
</evidence>
<keyword evidence="4 5" id="KW-0472">Membrane</keyword>
<name>A0A640KRS4_LEITA</name>
<organism evidence="7 8">
    <name type="scientific">Leishmania tarentolae</name>
    <name type="common">Sauroleishmania tarentolae</name>
    <dbReference type="NCBI Taxonomy" id="5689"/>
    <lineage>
        <taxon>Eukaryota</taxon>
        <taxon>Discoba</taxon>
        <taxon>Euglenozoa</taxon>
        <taxon>Kinetoplastea</taxon>
        <taxon>Metakinetoplastina</taxon>
        <taxon>Trypanosomatida</taxon>
        <taxon>Trypanosomatidae</taxon>
        <taxon>Leishmaniinae</taxon>
        <taxon>Leishmania</taxon>
        <taxon>lizard Leishmania</taxon>
    </lineage>
</organism>
<keyword evidence="3 5" id="KW-1133">Transmembrane helix</keyword>
<dbReference type="OrthoDB" id="28208at2759"/>